<keyword evidence="4 13" id="KW-0812">Transmembrane</keyword>
<keyword evidence="6" id="KW-0547">Nucleotide-binding</keyword>
<evidence type="ECO:0000256" key="3">
    <source>
        <dbReference type="ARBA" id="ARBA00012202"/>
    </source>
</evidence>
<dbReference type="PANTHER" id="PTHR11920">
    <property type="entry name" value="GUANYLYL CYCLASE"/>
    <property type="match status" value="1"/>
</dbReference>
<dbReference type="Gene3D" id="3.40.50.2300">
    <property type="match status" value="3"/>
</dbReference>
<keyword evidence="7 13" id="KW-1133">Transmembrane helix</keyword>
<dbReference type="AlphaFoldDB" id="A0ABD3TZE3"/>
<keyword evidence="10" id="KW-0325">Glycoprotein</keyword>
<dbReference type="InterPro" id="IPR050401">
    <property type="entry name" value="Cyclic_nucleotide_synthase"/>
</dbReference>
<comment type="catalytic activity">
    <reaction evidence="1">
        <text>GTP = 3',5'-cyclic GMP + diphosphate</text>
        <dbReference type="Rhea" id="RHEA:13665"/>
        <dbReference type="ChEBI" id="CHEBI:33019"/>
        <dbReference type="ChEBI" id="CHEBI:37565"/>
        <dbReference type="ChEBI" id="CHEBI:57746"/>
        <dbReference type="EC" id="4.6.1.2"/>
    </reaction>
</comment>
<dbReference type="InterPro" id="IPR000719">
    <property type="entry name" value="Prot_kinase_dom"/>
</dbReference>
<dbReference type="SUPFAM" id="SSF53822">
    <property type="entry name" value="Periplasmic binding protein-like I"/>
    <property type="match status" value="1"/>
</dbReference>
<evidence type="ECO:0000256" key="11">
    <source>
        <dbReference type="ARBA" id="ARBA00023239"/>
    </source>
</evidence>
<dbReference type="GO" id="GO:0004383">
    <property type="term" value="F:guanylate cyclase activity"/>
    <property type="evidence" value="ECO:0007669"/>
    <property type="project" value="UniProtKB-EC"/>
</dbReference>
<dbReference type="InterPro" id="IPR011009">
    <property type="entry name" value="Kinase-like_dom_sf"/>
</dbReference>
<dbReference type="EMBL" id="JBJQND010000017">
    <property type="protein sequence ID" value="KAL3842511.1"/>
    <property type="molecule type" value="Genomic_DNA"/>
</dbReference>
<feature type="transmembrane region" description="Helical" evidence="13">
    <location>
        <begin position="371"/>
        <end position="395"/>
    </location>
</feature>
<dbReference type="SUPFAM" id="SSF56112">
    <property type="entry name" value="Protein kinase-like (PK-like)"/>
    <property type="match status" value="1"/>
</dbReference>
<proteinExistence type="predicted"/>
<dbReference type="Gene3D" id="1.10.510.10">
    <property type="entry name" value="Transferase(Phosphotransferase) domain 1"/>
    <property type="match status" value="1"/>
</dbReference>
<accession>A0ABD3TZE3</accession>
<dbReference type="EC" id="4.6.1.2" evidence="3"/>
<evidence type="ECO:0000256" key="6">
    <source>
        <dbReference type="ARBA" id="ARBA00022741"/>
    </source>
</evidence>
<evidence type="ECO:0000256" key="2">
    <source>
        <dbReference type="ARBA" id="ARBA00004479"/>
    </source>
</evidence>
<dbReference type="Proteomes" id="UP001634394">
    <property type="component" value="Unassembled WGS sequence"/>
</dbReference>
<gene>
    <name evidence="15" type="ORF">ACJMK2_020515</name>
</gene>
<keyword evidence="5" id="KW-0732">Signal</keyword>
<keyword evidence="8 13" id="KW-0472">Membrane</keyword>
<dbReference type="Pfam" id="PF01094">
    <property type="entry name" value="ANF_receptor"/>
    <property type="match status" value="1"/>
</dbReference>
<evidence type="ECO:0000256" key="4">
    <source>
        <dbReference type="ARBA" id="ARBA00022692"/>
    </source>
</evidence>
<comment type="subcellular location">
    <subcellularLocation>
        <location evidence="2">Membrane</location>
        <topology evidence="2">Single-pass type I membrane protein</topology>
    </subcellularLocation>
</comment>
<dbReference type="FunFam" id="3.40.50.2300:FF:000153">
    <property type="entry name" value="Guanylate cyclase"/>
    <property type="match status" value="1"/>
</dbReference>
<protein>
    <recommendedName>
        <fullName evidence="3">guanylate cyclase</fullName>
        <ecNumber evidence="3">4.6.1.2</ecNumber>
    </recommendedName>
</protein>
<keyword evidence="12" id="KW-0141">cGMP biosynthesis</keyword>
<evidence type="ECO:0000256" key="12">
    <source>
        <dbReference type="ARBA" id="ARBA00023293"/>
    </source>
</evidence>
<evidence type="ECO:0000256" key="9">
    <source>
        <dbReference type="ARBA" id="ARBA00023170"/>
    </source>
</evidence>
<evidence type="ECO:0000256" key="8">
    <source>
        <dbReference type="ARBA" id="ARBA00023136"/>
    </source>
</evidence>
<name>A0ABD3TZE3_SINWO</name>
<dbReference type="PANTHER" id="PTHR11920:SF494">
    <property type="entry name" value="ATRIAL NATRIURETIC PEPTIDE RECEPTOR 2"/>
    <property type="match status" value="1"/>
</dbReference>
<dbReference type="InterPro" id="IPR028082">
    <property type="entry name" value="Peripla_BP_I"/>
</dbReference>
<evidence type="ECO:0000256" key="10">
    <source>
        <dbReference type="ARBA" id="ARBA00023180"/>
    </source>
</evidence>
<dbReference type="GO" id="GO:0000166">
    <property type="term" value="F:nucleotide binding"/>
    <property type="evidence" value="ECO:0007669"/>
    <property type="project" value="UniProtKB-KW"/>
</dbReference>
<dbReference type="GO" id="GO:0016020">
    <property type="term" value="C:membrane"/>
    <property type="evidence" value="ECO:0007669"/>
    <property type="project" value="UniProtKB-SubCell"/>
</dbReference>
<feature type="domain" description="Protein kinase" evidence="14">
    <location>
        <begin position="418"/>
        <end position="686"/>
    </location>
</feature>
<dbReference type="Gene3D" id="3.30.200.20">
    <property type="entry name" value="Phosphorylase Kinase, domain 1"/>
    <property type="match status" value="1"/>
</dbReference>
<keyword evidence="16" id="KW-1185">Reference proteome</keyword>
<dbReference type="InterPro" id="IPR001170">
    <property type="entry name" value="ANPR/GUC"/>
</dbReference>
<evidence type="ECO:0000256" key="13">
    <source>
        <dbReference type="SAM" id="Phobius"/>
    </source>
</evidence>
<organism evidence="15 16">
    <name type="scientific">Sinanodonta woodiana</name>
    <name type="common">Chinese pond mussel</name>
    <name type="synonym">Anodonta woodiana</name>
    <dbReference type="NCBI Taxonomy" id="1069815"/>
    <lineage>
        <taxon>Eukaryota</taxon>
        <taxon>Metazoa</taxon>
        <taxon>Spiralia</taxon>
        <taxon>Lophotrochozoa</taxon>
        <taxon>Mollusca</taxon>
        <taxon>Bivalvia</taxon>
        <taxon>Autobranchia</taxon>
        <taxon>Heteroconchia</taxon>
        <taxon>Palaeoheterodonta</taxon>
        <taxon>Unionida</taxon>
        <taxon>Unionoidea</taxon>
        <taxon>Unionidae</taxon>
        <taxon>Unioninae</taxon>
        <taxon>Sinanodonta</taxon>
    </lineage>
</organism>
<evidence type="ECO:0000256" key="1">
    <source>
        <dbReference type="ARBA" id="ARBA00001436"/>
    </source>
</evidence>
<keyword evidence="9" id="KW-0675">Receptor</keyword>
<keyword evidence="11" id="KW-0456">Lyase</keyword>
<evidence type="ECO:0000256" key="7">
    <source>
        <dbReference type="ARBA" id="ARBA00022989"/>
    </source>
</evidence>
<reference evidence="15 16" key="1">
    <citation type="submission" date="2024-11" db="EMBL/GenBank/DDBJ databases">
        <title>Chromosome-level genome assembly of the freshwater bivalve Anodonta woodiana.</title>
        <authorList>
            <person name="Chen X."/>
        </authorList>
    </citation>
    <scope>NUCLEOTIDE SEQUENCE [LARGE SCALE GENOMIC DNA]</scope>
    <source>
        <strain evidence="15">MN2024</strain>
        <tissue evidence="15">Gills</tissue>
    </source>
</reference>
<dbReference type="InterPro" id="IPR001828">
    <property type="entry name" value="ANF_lig-bd_rcpt"/>
</dbReference>
<dbReference type="PROSITE" id="PS50011">
    <property type="entry name" value="PROTEIN_KINASE_DOM"/>
    <property type="match status" value="1"/>
</dbReference>
<evidence type="ECO:0000259" key="14">
    <source>
        <dbReference type="PROSITE" id="PS50011"/>
    </source>
</evidence>
<comment type="caution">
    <text evidence="15">The sequence shown here is derived from an EMBL/GenBank/DDBJ whole genome shotgun (WGS) entry which is preliminary data.</text>
</comment>
<evidence type="ECO:0000256" key="5">
    <source>
        <dbReference type="ARBA" id="ARBA00022729"/>
    </source>
</evidence>
<evidence type="ECO:0000313" key="15">
    <source>
        <dbReference type="EMBL" id="KAL3842511.1"/>
    </source>
</evidence>
<dbReference type="CDD" id="cd06352">
    <property type="entry name" value="PBP1_NPR_GC-like"/>
    <property type="match status" value="1"/>
</dbReference>
<dbReference type="PRINTS" id="PR00255">
    <property type="entry name" value="NATPEPTIDER"/>
</dbReference>
<dbReference type="Pfam" id="PF00069">
    <property type="entry name" value="Pkinase"/>
    <property type="match status" value="1"/>
</dbReference>
<sequence>MYYKQNIRAIIGPACTYALDAVARLAFYWNIPVFTGLGDGGIFENKTEYPTLTRLSYCQCRLRKVFGSIFKSFGWTDIAMIYAINHFHSNVLANSLIVGFQKEDFYPYIHGYHEGTNSSFHDILRNVSKMARVIVVIVPGDSVRIIMLAAFDLGYIRSGEYVFIDVELFPFPGDYWGNHDWRRGDERDADAKEAFGALLKLSLHQPYGEEWNNFTLRVKQLAWENYNFSYGDEKVNVYVGAFYDAVLLYGMALNKTLEKGLDPHDGYSLTRRAWNLVFEVMFESVTGTVIIDNNGDREMTYSVLDMNPTTGDFEVVANYFGDSPYYTPLPGKQIHWAGGRLTAPPNEPLCGFRGDNPACNATAVHPNLVDIIVGICVTSFVLGCITIVAVSQYVAGFLSPRIRRKENELNDMVWRVDYNDLIFIGPESNGFSRLSQRTMTQSGSWANDSVRQLMFNTKFARYKGNMVVVKRLATEKLNLTREVLLELKQVRSVQHDNLTRFVGACVDPGNVCILIEHCRKGSLQGLHCLHESDIRFHGKLNSSNCVVDGRFAVKLTDFGLRSIHFSVQKDATCETVYDLLWKAPEFLKGEDSSDGSPKGDVYSFAIIIEEVALRNGPYSAYTEYMEVKVKEAIRTNTELITNPNERITTSASLKPWMTSVIKIYIDLDVSTLCSSNKHSRWRYSAD</sequence>
<evidence type="ECO:0000313" key="16">
    <source>
        <dbReference type="Proteomes" id="UP001634394"/>
    </source>
</evidence>